<comment type="caution">
    <text evidence="4">The sequence shown here is derived from an EMBL/GenBank/DDBJ whole genome shotgun (WGS) entry which is preliminary data.</text>
</comment>
<feature type="compositionally biased region" description="Low complexity" evidence="3">
    <location>
        <begin position="1009"/>
        <end position="1022"/>
    </location>
</feature>
<gene>
    <name evidence="4" type="ORF">MNOR_LOCUS8114</name>
</gene>
<feature type="compositionally biased region" description="Acidic residues" evidence="3">
    <location>
        <begin position="1463"/>
        <end position="1472"/>
    </location>
</feature>
<proteinExistence type="predicted"/>
<feature type="region of interest" description="Disordered" evidence="3">
    <location>
        <begin position="1006"/>
        <end position="1053"/>
    </location>
</feature>
<reference evidence="4 5" key="1">
    <citation type="submission" date="2024-05" db="EMBL/GenBank/DDBJ databases">
        <authorList>
            <person name="Wallberg A."/>
        </authorList>
    </citation>
    <scope>NUCLEOTIDE SEQUENCE [LARGE SCALE GENOMIC DNA]</scope>
</reference>
<feature type="compositionally biased region" description="Polar residues" evidence="3">
    <location>
        <begin position="1390"/>
        <end position="1399"/>
    </location>
</feature>
<feature type="compositionally biased region" description="Polar residues" evidence="3">
    <location>
        <begin position="1475"/>
        <end position="1488"/>
    </location>
</feature>
<sequence>AIECLRQYGDEVTGLRSWLSEVETFIKAEEAALGDLETLEAQLEQSNALQDDILTLQSNFTNVSTTAQKLIKEGDEDLKKEVEDQLKELESRWKTVTEQAKIQNKSLKDALSRSQKVTVDIQKFNTWLDEVEKKIPSNAPIETSGDLSNTINVFNNLRSEINDHSETFKILNETGDEMLQAENPATHDDLAKQFTQLNGRWTEVVSQIDSRYKTLTTAQEQYDEFKKLCTEETSWLDQLEQKLEKSSKSAADAEEISEALDELEIFLHSHSEDRLDSVRSLAENLVREGVMTVAVQNSTHTLTSRFNNLSSQASEQQQRLEGGVQEAQAWEREYVSVLDYLQHTDMMLTQAFTDPTVQIEALQVQGELLIQQEMLKKMTDQVELYRNQGKTEAALRLQDQISHLNKKCEEVESKLKSLGKPSDFEERFNQVSNRLQDVSQSVNQVTLKSGVPEEIQEQLNHCLELYQVLSSVKGEVESVIATGRKIVKDGQSTNPDELTKQLDDLKALYNQLGGAVTDQRGSLERSIRNARKIQKDSSQLEDWLSTTEGELDRREATVPAKSLQHEIDFAQHAIDDIGRKKPLLTGLHESYSALTSESTQPQLLCKVKDQVDDIALTWERVNTRLVNRLKNVKVELEAKEGEMENFIMGLGDIKAWLESTENTLSNLCDQDLDQQEKTIKKLSGEVQDYKSQIEHIRDTAVDLIAHGTLFQDRIQPELVNINQRWEIISRTVQHWPKEYLDDLPSDATSISSTSPNLDTKILLNIPSNTTTSNTPSNTATITTDTPNITETNDYQNLTSVSTQNEQEILKSNKSSEENFKSPDVEGDVLTIGDTTDKRHVIRLSEEFEIIKNDDDCGTISIEEQTTITTSGLERSMMSSTTTISSCNSQILVTEVMKVESTPEKENSGNDNGNNIESISDEKHISEEKDKVDDREIKLDILESEENAVTSEQLQILDSPKQDKKINIVEVEEVKTTISHLSFNFENSNAEKTTKLTKESLETHNAEIYSRSSDSSISSSPTSEVPPRRKSSSSESKDRKRKITESEQEPEPENLDALIAGLKASAEKPIDPALIEKARRKNSARSIGESELEQTGEEKFSLLKIRRTDDDDLESLASIDTDMAPASETSRDFEGTFSDLESVSESVSSRGDSLFSPSGPYGTSLSEYSSYGTILESNKIEELRTKEKTNIQIALSENVSHASLQTAQAPESPAISEASFKLLEEGSTMVIDESDEKNDQTVKTEKNICSEKLPVEKLQAMIAELEVVMPESDMSDSDENEKCDTKFKKDEMIKMDIDETQLTETNLNNQDKECSVKDKDVMISTNETNAVEFKVQEIHVDGEIEIGKAYGSVEDYVSKPLQTPSEIKVISPQVQADIIGQPSWAKKSGHHSSTNKSSKFTSEEFVKTTQKIVTVQSSEVVHGMTLISSSEDRLPEAEQATLVTLISHSGSAETISSEALTNREEEEEPDMVDVESQISLSNITNSVSEQAAKKAPRSDVSVHEKTSVDDKSYQKVRRTTDTESSYSTNTENSQMEEIDKKESASISHSVKTSSSHMHSAVQETSTSKSANDDEVESYLREVTEAVDQISSIRDRVAAIPSYDDPVKQTEAIEQEVALMEPDVATVISRGDTLTLTTHMVDVPRANTIRIAVNDLRKHWTELKTTTEDIKSETEQVNTEMKKVTSQVDEIVIWITEVTKRLHLVNNDESQLEVIFVYYLEMCFISN</sequence>
<dbReference type="Gene3D" id="1.20.58.60">
    <property type="match status" value="4"/>
</dbReference>
<feature type="non-terminal residue" evidence="4">
    <location>
        <position position="1"/>
    </location>
</feature>
<feature type="region of interest" description="Disordered" evidence="3">
    <location>
        <begin position="1381"/>
        <end position="1400"/>
    </location>
</feature>
<dbReference type="Proteomes" id="UP001497623">
    <property type="component" value="Unassembled WGS sequence"/>
</dbReference>
<feature type="compositionally biased region" description="Polar residues" evidence="3">
    <location>
        <begin position="908"/>
        <end position="917"/>
    </location>
</feature>
<feature type="compositionally biased region" description="Basic and acidic residues" evidence="3">
    <location>
        <begin position="919"/>
        <end position="930"/>
    </location>
</feature>
<dbReference type="Pfam" id="PF00435">
    <property type="entry name" value="Spectrin"/>
    <property type="match status" value="3"/>
</dbReference>
<evidence type="ECO:0000256" key="1">
    <source>
        <dbReference type="ARBA" id="ARBA00022737"/>
    </source>
</evidence>
<feature type="region of interest" description="Disordered" evidence="3">
    <location>
        <begin position="1115"/>
        <end position="1136"/>
    </location>
</feature>
<evidence type="ECO:0000313" key="5">
    <source>
        <dbReference type="Proteomes" id="UP001497623"/>
    </source>
</evidence>
<organism evidence="4 5">
    <name type="scientific">Meganyctiphanes norvegica</name>
    <name type="common">Northern krill</name>
    <name type="synonym">Thysanopoda norvegica</name>
    <dbReference type="NCBI Taxonomy" id="48144"/>
    <lineage>
        <taxon>Eukaryota</taxon>
        <taxon>Metazoa</taxon>
        <taxon>Ecdysozoa</taxon>
        <taxon>Arthropoda</taxon>
        <taxon>Crustacea</taxon>
        <taxon>Multicrustacea</taxon>
        <taxon>Malacostraca</taxon>
        <taxon>Eumalacostraca</taxon>
        <taxon>Eucarida</taxon>
        <taxon>Euphausiacea</taxon>
        <taxon>Euphausiidae</taxon>
        <taxon>Meganyctiphanes</taxon>
    </lineage>
</organism>
<evidence type="ECO:0000256" key="3">
    <source>
        <dbReference type="SAM" id="MobiDB-lite"/>
    </source>
</evidence>
<feature type="compositionally biased region" description="Low complexity" evidence="3">
    <location>
        <begin position="1521"/>
        <end position="1532"/>
    </location>
</feature>
<dbReference type="InterPro" id="IPR018159">
    <property type="entry name" value="Spectrin/alpha-actinin"/>
</dbReference>
<dbReference type="InterPro" id="IPR002017">
    <property type="entry name" value="Spectrin_repeat"/>
</dbReference>
<keyword evidence="2" id="KW-0175">Coiled coil</keyword>
<feature type="region of interest" description="Disordered" evidence="3">
    <location>
        <begin position="899"/>
        <end position="930"/>
    </location>
</feature>
<feature type="compositionally biased region" description="Polar residues" evidence="3">
    <location>
        <begin position="1450"/>
        <end position="1459"/>
    </location>
</feature>
<evidence type="ECO:0000313" key="4">
    <source>
        <dbReference type="EMBL" id="CAL4069884.1"/>
    </source>
</evidence>
<accession>A0AAV2Q670</accession>
<dbReference type="PANTHER" id="PTHR11915">
    <property type="entry name" value="SPECTRIN/FILAMIN RELATED CYTOSKELETAL PROTEIN"/>
    <property type="match status" value="1"/>
</dbReference>
<keyword evidence="1" id="KW-0677">Repeat</keyword>
<protein>
    <recommendedName>
        <fullName evidence="6">Dystrophin</fullName>
    </recommendedName>
</protein>
<evidence type="ECO:0000256" key="2">
    <source>
        <dbReference type="SAM" id="Coils"/>
    </source>
</evidence>
<dbReference type="EMBL" id="CAXKWB010003700">
    <property type="protein sequence ID" value="CAL4069884.1"/>
    <property type="molecule type" value="Genomic_DNA"/>
</dbReference>
<feature type="region of interest" description="Disordered" evidence="3">
    <location>
        <begin position="1450"/>
        <end position="1572"/>
    </location>
</feature>
<evidence type="ECO:0008006" key="6">
    <source>
        <dbReference type="Google" id="ProtNLM"/>
    </source>
</evidence>
<dbReference type="CDD" id="cd00176">
    <property type="entry name" value="SPEC"/>
    <property type="match status" value="2"/>
</dbReference>
<feature type="region of interest" description="Disordered" evidence="3">
    <location>
        <begin position="1070"/>
        <end position="1096"/>
    </location>
</feature>
<feature type="coiled-coil region" evidence="2">
    <location>
        <begin position="672"/>
        <end position="699"/>
    </location>
</feature>
<name>A0AAV2Q670_MEGNR</name>
<keyword evidence="5" id="KW-1185">Reference proteome</keyword>
<feature type="compositionally biased region" description="Low complexity" evidence="3">
    <location>
        <begin position="1543"/>
        <end position="1558"/>
    </location>
</feature>
<feature type="coiled-coil region" evidence="2">
    <location>
        <begin position="26"/>
        <end position="99"/>
    </location>
</feature>
<dbReference type="SMART" id="SM00150">
    <property type="entry name" value="SPEC"/>
    <property type="match status" value="7"/>
</dbReference>
<dbReference type="SUPFAM" id="SSF46966">
    <property type="entry name" value="Spectrin repeat"/>
    <property type="match status" value="7"/>
</dbReference>
<feature type="compositionally biased region" description="Basic and acidic residues" evidence="3">
    <location>
        <begin position="1495"/>
        <end position="1520"/>
    </location>
</feature>